<proteinExistence type="predicted"/>
<dbReference type="PROSITE" id="PS51841">
    <property type="entry name" value="LTD"/>
    <property type="match status" value="1"/>
</dbReference>
<feature type="domain" description="LTD" evidence="1">
    <location>
        <begin position="151"/>
        <end position="273"/>
    </location>
</feature>
<dbReference type="EMBL" id="UINC01130244">
    <property type="protein sequence ID" value="SVD11186.1"/>
    <property type="molecule type" value="Genomic_DNA"/>
</dbReference>
<evidence type="ECO:0000313" key="2">
    <source>
        <dbReference type="EMBL" id="SVD11186.1"/>
    </source>
</evidence>
<accession>A0A382SMX4</accession>
<dbReference type="AlphaFoldDB" id="A0A382SMX4"/>
<gene>
    <name evidence="2" type="ORF">METZ01_LOCUS364040</name>
</gene>
<sequence>MRYTVKIVSSCFVMAMLTAGLFANDDVKKERLPEHKKAEKERLPEHKKAEVEPVGHDIVPGFVETKPINDVIQSVVPREQQPEAKTPLNRLQRNINYGEPRKDYTKVELERLVQRAKTNKGSLSQEELMLVGNILSQNQEQKKSMTRVNNRTVSYNRSSRTATDLLISEYCDFATSGYTGARFIEIYNPTDTDFDLGTAGVDTNLYIAKYSNGSESSYSTILSGTIAAGDVFVVANNQAKFTEKFGIEADLYSSTISGNGDDCFALSTTGYPADPLANIFD</sequence>
<organism evidence="2">
    <name type="scientific">marine metagenome</name>
    <dbReference type="NCBI Taxonomy" id="408172"/>
    <lineage>
        <taxon>unclassified sequences</taxon>
        <taxon>metagenomes</taxon>
        <taxon>ecological metagenomes</taxon>
    </lineage>
</organism>
<evidence type="ECO:0000259" key="1">
    <source>
        <dbReference type="PROSITE" id="PS51841"/>
    </source>
</evidence>
<protein>
    <recommendedName>
        <fullName evidence="1">LTD domain-containing protein</fullName>
    </recommendedName>
</protein>
<feature type="non-terminal residue" evidence="2">
    <location>
        <position position="281"/>
    </location>
</feature>
<reference evidence="2" key="1">
    <citation type="submission" date="2018-05" db="EMBL/GenBank/DDBJ databases">
        <authorList>
            <person name="Lanie J.A."/>
            <person name="Ng W.-L."/>
            <person name="Kazmierczak K.M."/>
            <person name="Andrzejewski T.M."/>
            <person name="Davidsen T.M."/>
            <person name="Wayne K.J."/>
            <person name="Tettelin H."/>
            <person name="Glass J.I."/>
            <person name="Rusch D."/>
            <person name="Podicherti R."/>
            <person name="Tsui H.-C.T."/>
            <person name="Winkler M.E."/>
        </authorList>
    </citation>
    <scope>NUCLEOTIDE SEQUENCE</scope>
</reference>
<name>A0A382SMX4_9ZZZZ</name>
<dbReference type="InterPro" id="IPR001322">
    <property type="entry name" value="Lamin_tail_dom"/>
</dbReference>